<dbReference type="InterPro" id="IPR029045">
    <property type="entry name" value="ClpP/crotonase-like_dom_sf"/>
</dbReference>
<dbReference type="PROSITE" id="PS51257">
    <property type="entry name" value="PROKAR_LIPOPROTEIN"/>
    <property type="match status" value="1"/>
</dbReference>
<evidence type="ECO:0000313" key="2">
    <source>
        <dbReference type="EMBL" id="OFI33363.1"/>
    </source>
</evidence>
<dbReference type="SUPFAM" id="SSF52096">
    <property type="entry name" value="ClpP/crotonase"/>
    <property type="match status" value="1"/>
</dbReference>
<evidence type="ECO:0000256" key="1">
    <source>
        <dbReference type="SAM" id="SignalP"/>
    </source>
</evidence>
<protein>
    <recommendedName>
        <fullName evidence="4">ATP-dependent Clp protease proteolytic subunit</fullName>
    </recommendedName>
</protein>
<dbReference type="EMBL" id="MJIC01000015">
    <property type="protein sequence ID" value="OFI33363.1"/>
    <property type="molecule type" value="Genomic_DNA"/>
</dbReference>
<accession>A0A1E8FCZ6</accession>
<organism evidence="2 3">
    <name type="scientific">Alteromonas lipolytica</name>
    <dbReference type="NCBI Taxonomy" id="1856405"/>
    <lineage>
        <taxon>Bacteria</taxon>
        <taxon>Pseudomonadati</taxon>
        <taxon>Pseudomonadota</taxon>
        <taxon>Gammaproteobacteria</taxon>
        <taxon>Alteromonadales</taxon>
        <taxon>Alteromonadaceae</taxon>
        <taxon>Alteromonas/Salinimonas group</taxon>
        <taxon>Alteromonas</taxon>
    </lineage>
</organism>
<reference evidence="2 3" key="1">
    <citation type="submission" date="2016-09" db="EMBL/GenBank/DDBJ databases">
        <title>Alteromonas lipolytica, a new species isolated from sea water.</title>
        <authorList>
            <person name="Wu Y.-H."/>
            <person name="Cheng H."/>
            <person name="Xu X.-W."/>
        </authorList>
    </citation>
    <scope>NUCLEOTIDE SEQUENCE [LARGE SCALE GENOMIC DNA]</scope>
    <source>
        <strain evidence="2 3">JW12</strain>
    </source>
</reference>
<comment type="caution">
    <text evidence="2">The sequence shown here is derived from an EMBL/GenBank/DDBJ whole genome shotgun (WGS) entry which is preliminary data.</text>
</comment>
<feature type="chain" id="PRO_5009214272" description="ATP-dependent Clp protease proteolytic subunit" evidence="1">
    <location>
        <begin position="21"/>
        <end position="244"/>
    </location>
</feature>
<feature type="signal peptide" evidence="1">
    <location>
        <begin position="1"/>
        <end position="20"/>
    </location>
</feature>
<name>A0A1E8FCZ6_9ALTE</name>
<dbReference type="AlphaFoldDB" id="A0A1E8FCZ6"/>
<dbReference type="STRING" id="1856405.BFC17_03625"/>
<proteinExistence type="predicted"/>
<keyword evidence="1" id="KW-0732">Signal</keyword>
<evidence type="ECO:0000313" key="3">
    <source>
        <dbReference type="Proteomes" id="UP000176037"/>
    </source>
</evidence>
<sequence length="244" mass="27913">MRVLLLIALFGLVACSSKYSEQTAADRNVYTGVNDGQLLYEGELTFESNDAIFAAYNKASSRFDRLVISSSGGDIGAGMELGTWIKNNNLDVEVASVCASSCANYIFTAANRKYLRKDSVLIWHGSAWQKGWNNEELSETFLTDYLIPMRKKETQLMASLEVDNILTVYGQTKITLWDKFLMLFGINQAGWDYSLNDMKRFGLKNIILVDDEWNWRKYRPGKSKLVKRLKIEDAYAFKLRRFEI</sequence>
<keyword evidence="3" id="KW-1185">Reference proteome</keyword>
<dbReference type="RefSeq" id="WP_070177739.1">
    <property type="nucleotide sequence ID" value="NZ_BMJR01000002.1"/>
</dbReference>
<gene>
    <name evidence="2" type="ORF">BFC17_03625</name>
</gene>
<evidence type="ECO:0008006" key="4">
    <source>
        <dbReference type="Google" id="ProtNLM"/>
    </source>
</evidence>
<dbReference type="Gene3D" id="3.90.226.10">
    <property type="entry name" value="2-enoyl-CoA Hydratase, Chain A, domain 1"/>
    <property type="match status" value="1"/>
</dbReference>
<dbReference type="Proteomes" id="UP000176037">
    <property type="component" value="Unassembled WGS sequence"/>
</dbReference>